<evidence type="ECO:0000313" key="3">
    <source>
        <dbReference type="EMBL" id="OGL88718.1"/>
    </source>
</evidence>
<accession>A0A1F7VF25</accession>
<organism evidence="3 4">
    <name type="scientific">Candidatus Uhrbacteria bacterium RIFCSPLOWO2_02_FULL_51_9</name>
    <dbReference type="NCBI Taxonomy" id="1802410"/>
    <lineage>
        <taxon>Bacteria</taxon>
        <taxon>Candidatus Uhriibacteriota</taxon>
    </lineage>
</organism>
<dbReference type="SUPFAM" id="SSF51735">
    <property type="entry name" value="NAD(P)-binding Rossmann-fold domains"/>
    <property type="match status" value="1"/>
</dbReference>
<evidence type="ECO:0000259" key="2">
    <source>
        <dbReference type="Pfam" id="PF01370"/>
    </source>
</evidence>
<name>A0A1F7VF25_9BACT</name>
<evidence type="ECO:0000256" key="1">
    <source>
        <dbReference type="ARBA" id="ARBA00007637"/>
    </source>
</evidence>
<sequence>MVDFYHSKKVLVTGGAGFMGSFLVEELVRQGAEVAITMRPGTRPWRLASVMNHVRVIEIDLADPSSRERLCSGWVPELIFNLASLVRTQQSFDALEPVLDGNVTVAKHVFQAAVAAGVQKCVHVGTIEEYGRAAVPFVESVREAPFSPYGLGKVLATHLALMTHQLTNLRVTVVRLAATFGPRQGCVMLTPVVIRACMERKDFSMNAGEQMRDLMFVGDAVRGLMAAGASETANGEVINIGTLRPQQIKTIATRINGLMGNPITIHFDAPPYRPLDTMVFYMDVSKAERLLGWRATADFDVALAETVAWYRTHWDFLQREGLV</sequence>
<dbReference type="EMBL" id="MGES01000031">
    <property type="protein sequence ID" value="OGL88718.1"/>
    <property type="molecule type" value="Genomic_DNA"/>
</dbReference>
<dbReference type="STRING" id="1802410.A3H75_00565"/>
<dbReference type="PANTHER" id="PTHR43000">
    <property type="entry name" value="DTDP-D-GLUCOSE 4,6-DEHYDRATASE-RELATED"/>
    <property type="match status" value="1"/>
</dbReference>
<gene>
    <name evidence="3" type="ORF">A3H75_00565</name>
</gene>
<feature type="domain" description="NAD-dependent epimerase/dehydratase" evidence="2">
    <location>
        <begin position="10"/>
        <end position="241"/>
    </location>
</feature>
<evidence type="ECO:0000313" key="4">
    <source>
        <dbReference type="Proteomes" id="UP000176678"/>
    </source>
</evidence>
<reference evidence="3 4" key="1">
    <citation type="journal article" date="2016" name="Nat. Commun.">
        <title>Thousands of microbial genomes shed light on interconnected biogeochemical processes in an aquifer system.</title>
        <authorList>
            <person name="Anantharaman K."/>
            <person name="Brown C.T."/>
            <person name="Hug L.A."/>
            <person name="Sharon I."/>
            <person name="Castelle C.J."/>
            <person name="Probst A.J."/>
            <person name="Thomas B.C."/>
            <person name="Singh A."/>
            <person name="Wilkins M.J."/>
            <person name="Karaoz U."/>
            <person name="Brodie E.L."/>
            <person name="Williams K.H."/>
            <person name="Hubbard S.S."/>
            <person name="Banfield J.F."/>
        </authorList>
    </citation>
    <scope>NUCLEOTIDE SEQUENCE [LARGE SCALE GENOMIC DNA]</scope>
</reference>
<proteinExistence type="inferred from homology"/>
<dbReference type="Gene3D" id="3.40.50.720">
    <property type="entry name" value="NAD(P)-binding Rossmann-like Domain"/>
    <property type="match status" value="1"/>
</dbReference>
<dbReference type="AlphaFoldDB" id="A0A1F7VF25"/>
<dbReference type="InterPro" id="IPR036291">
    <property type="entry name" value="NAD(P)-bd_dom_sf"/>
</dbReference>
<dbReference type="Proteomes" id="UP000176678">
    <property type="component" value="Unassembled WGS sequence"/>
</dbReference>
<comment type="similarity">
    <text evidence="1">Belongs to the NAD(P)-dependent epimerase/dehydratase family.</text>
</comment>
<dbReference type="Pfam" id="PF01370">
    <property type="entry name" value="Epimerase"/>
    <property type="match status" value="1"/>
</dbReference>
<protein>
    <recommendedName>
        <fullName evidence="2">NAD-dependent epimerase/dehydratase domain-containing protein</fullName>
    </recommendedName>
</protein>
<dbReference type="InterPro" id="IPR001509">
    <property type="entry name" value="Epimerase_deHydtase"/>
</dbReference>
<comment type="caution">
    <text evidence="3">The sequence shown here is derived from an EMBL/GenBank/DDBJ whole genome shotgun (WGS) entry which is preliminary data.</text>
</comment>